<dbReference type="FunFam" id="1.10.8.60:FF:000014">
    <property type="entry name" value="DNA-binding transcriptional regulator NtrC"/>
    <property type="match status" value="1"/>
</dbReference>
<dbReference type="SUPFAM" id="SSF52172">
    <property type="entry name" value="CheY-like"/>
    <property type="match status" value="1"/>
</dbReference>
<evidence type="ECO:0000259" key="9">
    <source>
        <dbReference type="PROSITE" id="PS50110"/>
    </source>
</evidence>
<comment type="caution">
    <text evidence="7">Lacks conserved residue(s) required for the propagation of feature annotation.</text>
</comment>
<dbReference type="InterPro" id="IPR002078">
    <property type="entry name" value="Sigma_54_int"/>
</dbReference>
<dbReference type="InterPro" id="IPR003593">
    <property type="entry name" value="AAA+_ATPase"/>
</dbReference>
<dbReference type="InterPro" id="IPR011006">
    <property type="entry name" value="CheY-like_superfamily"/>
</dbReference>
<keyword evidence="4" id="KW-0238">DNA-binding</keyword>
<dbReference type="Pfam" id="PF25601">
    <property type="entry name" value="AAA_lid_14"/>
    <property type="match status" value="1"/>
</dbReference>
<dbReference type="PANTHER" id="PTHR32071:SF57">
    <property type="entry name" value="C4-DICARBOXYLATE TRANSPORT TRANSCRIPTIONAL REGULATORY PROTEIN DCTD"/>
    <property type="match status" value="1"/>
</dbReference>
<dbReference type="GO" id="GO:0043565">
    <property type="term" value="F:sequence-specific DNA binding"/>
    <property type="evidence" value="ECO:0007669"/>
    <property type="project" value="InterPro"/>
</dbReference>
<dbReference type="PRINTS" id="PR01590">
    <property type="entry name" value="HTHFIS"/>
</dbReference>
<dbReference type="KEGG" id="nva:G3M78_05620"/>
<dbReference type="Gene3D" id="3.40.50.300">
    <property type="entry name" value="P-loop containing nucleotide triphosphate hydrolases"/>
    <property type="match status" value="1"/>
</dbReference>
<evidence type="ECO:0000256" key="7">
    <source>
        <dbReference type="PROSITE-ProRule" id="PRU00169"/>
    </source>
</evidence>
<keyword evidence="2" id="KW-0067">ATP-binding</keyword>
<gene>
    <name evidence="10" type="ORF">G3M78_05620</name>
</gene>
<reference evidence="11" key="1">
    <citation type="submission" date="2020-02" db="EMBL/GenBank/DDBJ databases">
        <title>Genomic and physiological characterization of two novel Nitrospinaceae genera.</title>
        <authorList>
            <person name="Mueller A.J."/>
            <person name="Jung M.-Y."/>
            <person name="Strachan C.R."/>
            <person name="Herbold C.W."/>
            <person name="Kirkegaard R.H."/>
            <person name="Daims H."/>
        </authorList>
    </citation>
    <scope>NUCLEOTIDE SEQUENCE [LARGE SCALE GENOMIC DNA]</scope>
</reference>
<keyword evidence="1" id="KW-0547">Nucleotide-binding</keyword>
<dbReference type="EMBL" id="CP048620">
    <property type="protein sequence ID" value="QPJ64890.1"/>
    <property type="molecule type" value="Genomic_DNA"/>
</dbReference>
<feature type="domain" description="Response regulatory" evidence="9">
    <location>
        <begin position="5"/>
        <end position="117"/>
    </location>
</feature>
<dbReference type="Gene3D" id="1.10.10.60">
    <property type="entry name" value="Homeodomain-like"/>
    <property type="match status" value="1"/>
</dbReference>
<evidence type="ECO:0000313" key="11">
    <source>
        <dbReference type="Proteomes" id="UP000594464"/>
    </source>
</evidence>
<dbReference type="Pfam" id="PF00072">
    <property type="entry name" value="Response_reg"/>
    <property type="match status" value="1"/>
</dbReference>
<dbReference type="SUPFAM" id="SSF46689">
    <property type="entry name" value="Homeodomain-like"/>
    <property type="match status" value="1"/>
</dbReference>
<dbReference type="InterPro" id="IPR025943">
    <property type="entry name" value="Sigma_54_int_dom_ATP-bd_2"/>
</dbReference>
<organism evidence="10 11">
    <name type="scientific">Candidatus Nitrohelix vancouverensis</name>
    <dbReference type="NCBI Taxonomy" id="2705534"/>
    <lineage>
        <taxon>Bacteria</taxon>
        <taxon>Pseudomonadati</taxon>
        <taxon>Nitrospinota/Tectimicrobiota group</taxon>
        <taxon>Nitrospinota</taxon>
        <taxon>Nitrospinia</taxon>
        <taxon>Nitrospinales</taxon>
        <taxon>Nitrospinaceae</taxon>
        <taxon>Candidatus Nitrohelix</taxon>
    </lineage>
</organism>
<dbReference type="PROSITE" id="PS00676">
    <property type="entry name" value="SIGMA54_INTERACT_2"/>
    <property type="match status" value="1"/>
</dbReference>
<evidence type="ECO:0000256" key="3">
    <source>
        <dbReference type="ARBA" id="ARBA00023015"/>
    </source>
</evidence>
<dbReference type="PROSITE" id="PS00675">
    <property type="entry name" value="SIGMA54_INTERACT_1"/>
    <property type="match status" value="1"/>
</dbReference>
<dbReference type="InterPro" id="IPR002197">
    <property type="entry name" value="HTH_Fis"/>
</dbReference>
<dbReference type="PANTHER" id="PTHR32071">
    <property type="entry name" value="TRANSCRIPTIONAL REGULATORY PROTEIN"/>
    <property type="match status" value="1"/>
</dbReference>
<dbReference type="CDD" id="cd00009">
    <property type="entry name" value="AAA"/>
    <property type="match status" value="1"/>
</dbReference>
<protein>
    <submittedName>
        <fullName evidence="10">Sigma-54-dependent Fis family transcriptional regulator</fullName>
    </submittedName>
</protein>
<dbReference type="SMART" id="SM00382">
    <property type="entry name" value="AAA"/>
    <property type="match status" value="1"/>
</dbReference>
<sequence>MTQQTLFIVDNNPGHGSQINSWLSEQGYQVETFSDGELCLNQIDENPSAICMNIEPASKGLDLLKRFRLANRDIPVVVLTDEKDLSAAVEAMKLGAFDYMLKPLDKIRLQTTVAKAVEMNTMVQKIASLQGELQQTYGYKNIVGQSLPMKQVFAHIEKVSQININVLILGESGTGKELVARAIHYNSSYKAGNFVAINCGAIPEALQESEFFGHEKGSFTGADQGRIGKLELAHGGTLFLDEVGEMPANMQVKLLRFLQDKSYERVGSNKKNRVDLRVISATNKDLETEVERGAFRSDLFYRLMVYPIILPPLRERQDDIPPLVNHFLKKFQHQTQKHINTVTSHAMEALIRYPWPGNVRELENILYRTLVQTRTDAIQIEDLPFKIQEQRLGWNEDFPTLPQKQANVSNATPAKVRNETQDTSFKEIEKQAILQAIEQHQGKLPEAAKSLGISRATIYRKMKRYRKTS</sequence>
<dbReference type="Pfam" id="PF02954">
    <property type="entry name" value="HTH_8"/>
    <property type="match status" value="1"/>
</dbReference>
<dbReference type="Pfam" id="PF00158">
    <property type="entry name" value="Sigma54_activat"/>
    <property type="match status" value="1"/>
</dbReference>
<dbReference type="InterPro" id="IPR009057">
    <property type="entry name" value="Homeodomain-like_sf"/>
</dbReference>
<dbReference type="GO" id="GO:0000160">
    <property type="term" value="P:phosphorelay signal transduction system"/>
    <property type="evidence" value="ECO:0007669"/>
    <property type="project" value="InterPro"/>
</dbReference>
<feature type="domain" description="Sigma-54 factor interaction" evidence="8">
    <location>
        <begin position="142"/>
        <end position="371"/>
    </location>
</feature>
<dbReference type="InterPro" id="IPR058031">
    <property type="entry name" value="AAA_lid_NorR"/>
</dbReference>
<evidence type="ECO:0000256" key="4">
    <source>
        <dbReference type="ARBA" id="ARBA00023125"/>
    </source>
</evidence>
<dbReference type="Proteomes" id="UP000594464">
    <property type="component" value="Chromosome"/>
</dbReference>
<dbReference type="PROSITE" id="PS50045">
    <property type="entry name" value="SIGMA54_INTERACT_4"/>
    <property type="match status" value="1"/>
</dbReference>
<evidence type="ECO:0000313" key="10">
    <source>
        <dbReference type="EMBL" id="QPJ64890.1"/>
    </source>
</evidence>
<dbReference type="InterPro" id="IPR027417">
    <property type="entry name" value="P-loop_NTPase"/>
</dbReference>
<dbReference type="InterPro" id="IPR025944">
    <property type="entry name" value="Sigma_54_int_dom_CS"/>
</dbReference>
<dbReference type="GO" id="GO:0005524">
    <property type="term" value="F:ATP binding"/>
    <property type="evidence" value="ECO:0007669"/>
    <property type="project" value="UniProtKB-KW"/>
</dbReference>
<evidence type="ECO:0000256" key="2">
    <source>
        <dbReference type="ARBA" id="ARBA00022840"/>
    </source>
</evidence>
<dbReference type="InterPro" id="IPR001789">
    <property type="entry name" value="Sig_transdc_resp-reg_receiver"/>
</dbReference>
<evidence type="ECO:0000256" key="6">
    <source>
        <dbReference type="ARBA" id="ARBA00023163"/>
    </source>
</evidence>
<evidence type="ECO:0000259" key="8">
    <source>
        <dbReference type="PROSITE" id="PS50045"/>
    </source>
</evidence>
<dbReference type="GO" id="GO:0006355">
    <property type="term" value="P:regulation of DNA-templated transcription"/>
    <property type="evidence" value="ECO:0007669"/>
    <property type="project" value="InterPro"/>
</dbReference>
<dbReference type="Gene3D" id="3.40.50.2300">
    <property type="match status" value="1"/>
</dbReference>
<dbReference type="PROSITE" id="PS50110">
    <property type="entry name" value="RESPONSE_REGULATORY"/>
    <property type="match status" value="1"/>
</dbReference>
<dbReference type="InterPro" id="IPR025662">
    <property type="entry name" value="Sigma_54_int_dom_ATP-bd_1"/>
</dbReference>
<dbReference type="AlphaFoldDB" id="A0A7T0G304"/>
<dbReference type="SMART" id="SM00448">
    <property type="entry name" value="REC"/>
    <property type="match status" value="1"/>
</dbReference>
<proteinExistence type="predicted"/>
<dbReference type="SUPFAM" id="SSF52540">
    <property type="entry name" value="P-loop containing nucleoside triphosphate hydrolases"/>
    <property type="match status" value="1"/>
</dbReference>
<keyword evidence="6" id="KW-0804">Transcription</keyword>
<dbReference type="PROSITE" id="PS00688">
    <property type="entry name" value="SIGMA54_INTERACT_3"/>
    <property type="match status" value="1"/>
</dbReference>
<evidence type="ECO:0000256" key="1">
    <source>
        <dbReference type="ARBA" id="ARBA00022741"/>
    </source>
</evidence>
<name>A0A7T0G304_9BACT</name>
<keyword evidence="3" id="KW-0805">Transcription regulation</keyword>
<keyword evidence="5" id="KW-0010">Activator</keyword>
<dbReference type="FunFam" id="3.40.50.300:FF:000006">
    <property type="entry name" value="DNA-binding transcriptional regulator NtrC"/>
    <property type="match status" value="1"/>
</dbReference>
<accession>A0A7T0G304</accession>
<evidence type="ECO:0000256" key="5">
    <source>
        <dbReference type="ARBA" id="ARBA00023159"/>
    </source>
</evidence>
<dbReference type="Gene3D" id="1.10.8.60">
    <property type="match status" value="1"/>
</dbReference>